<proteinExistence type="evidence at transcript level"/>
<sequence length="76" mass="8530">MQLYIRQSDTVEGSDDDGDISMPVRKLCCRYSTCRPPEPTSSCTSRAGTSPLNRLLFRYSCPTPARSGDSWPQNRL</sequence>
<accession>C4IYL5</accession>
<evidence type="ECO:0000313" key="1">
    <source>
        <dbReference type="EMBL" id="ACR34015.1"/>
    </source>
</evidence>
<name>C4IYL5_MAIZE</name>
<reference evidence="1" key="1">
    <citation type="journal article" date="2009" name="PLoS Genet.">
        <title>Sequencing, mapping, and analysis of 27,455 maize full-length cDNAs.</title>
        <authorList>
            <person name="Soderlund C."/>
            <person name="Descour A."/>
            <person name="Kudrna D."/>
            <person name="Bomhoff M."/>
            <person name="Boyd L."/>
            <person name="Currie J."/>
            <person name="Angelova A."/>
            <person name="Collura K."/>
            <person name="Wissotski M."/>
            <person name="Ashley E."/>
            <person name="Morrow D."/>
            <person name="Fernandes J."/>
            <person name="Walbot V."/>
            <person name="Yu Y."/>
        </authorList>
    </citation>
    <scope>NUCLEOTIDE SEQUENCE</scope>
    <source>
        <strain evidence="1">B73</strain>
    </source>
</reference>
<reference evidence="1" key="2">
    <citation type="submission" date="2012-06" db="EMBL/GenBank/DDBJ databases">
        <authorList>
            <person name="Yu Y."/>
            <person name="Currie J."/>
            <person name="Lomeli R."/>
            <person name="Angelova A."/>
            <person name="Collura K."/>
            <person name="Wissotski M."/>
            <person name="Campos D."/>
            <person name="Kudrna D."/>
            <person name="Golser W."/>
            <person name="Ashely E."/>
            <person name="Descour A."/>
            <person name="Fernandes J."/>
            <person name="Soderlund C."/>
            <person name="Walbot V."/>
        </authorList>
    </citation>
    <scope>NUCLEOTIDE SEQUENCE</scope>
    <source>
        <strain evidence="1">B73</strain>
    </source>
</reference>
<protein>
    <submittedName>
        <fullName evidence="1">Uncharacterized protein</fullName>
    </submittedName>
</protein>
<organism evidence="1">
    <name type="scientific">Zea mays</name>
    <name type="common">Maize</name>
    <dbReference type="NCBI Taxonomy" id="4577"/>
    <lineage>
        <taxon>Eukaryota</taxon>
        <taxon>Viridiplantae</taxon>
        <taxon>Streptophyta</taxon>
        <taxon>Embryophyta</taxon>
        <taxon>Tracheophyta</taxon>
        <taxon>Spermatophyta</taxon>
        <taxon>Magnoliopsida</taxon>
        <taxon>Liliopsida</taxon>
        <taxon>Poales</taxon>
        <taxon>Poaceae</taxon>
        <taxon>PACMAD clade</taxon>
        <taxon>Panicoideae</taxon>
        <taxon>Andropogonodae</taxon>
        <taxon>Andropogoneae</taxon>
        <taxon>Tripsacinae</taxon>
        <taxon>Zea</taxon>
    </lineage>
</organism>
<dbReference type="EMBL" id="BT083662">
    <property type="protein sequence ID" value="ACR34015.1"/>
    <property type="molecule type" value="mRNA"/>
</dbReference>
<dbReference type="AlphaFoldDB" id="C4IYL5"/>